<feature type="non-terminal residue" evidence="1">
    <location>
        <position position="96"/>
    </location>
</feature>
<keyword evidence="2" id="KW-1185">Reference proteome</keyword>
<dbReference type="EMBL" id="JAEAOA010000663">
    <property type="protein sequence ID" value="KAK3585778.1"/>
    <property type="molecule type" value="Genomic_DNA"/>
</dbReference>
<dbReference type="Proteomes" id="UP001195483">
    <property type="component" value="Unassembled WGS sequence"/>
</dbReference>
<proteinExistence type="predicted"/>
<dbReference type="AlphaFoldDB" id="A0AAE0VPH2"/>
<organism evidence="1 2">
    <name type="scientific">Potamilus streckersoni</name>
    <dbReference type="NCBI Taxonomy" id="2493646"/>
    <lineage>
        <taxon>Eukaryota</taxon>
        <taxon>Metazoa</taxon>
        <taxon>Spiralia</taxon>
        <taxon>Lophotrochozoa</taxon>
        <taxon>Mollusca</taxon>
        <taxon>Bivalvia</taxon>
        <taxon>Autobranchia</taxon>
        <taxon>Heteroconchia</taxon>
        <taxon>Palaeoheterodonta</taxon>
        <taxon>Unionida</taxon>
        <taxon>Unionoidea</taxon>
        <taxon>Unionidae</taxon>
        <taxon>Ambleminae</taxon>
        <taxon>Lampsilini</taxon>
        <taxon>Potamilus</taxon>
    </lineage>
</organism>
<reference evidence="1" key="3">
    <citation type="submission" date="2023-05" db="EMBL/GenBank/DDBJ databases">
        <authorList>
            <person name="Smith C.H."/>
        </authorList>
    </citation>
    <scope>NUCLEOTIDE SEQUENCE</scope>
    <source>
        <strain evidence="1">CHS0354</strain>
        <tissue evidence="1">Mantle</tissue>
    </source>
</reference>
<comment type="caution">
    <text evidence="1">The sequence shown here is derived from an EMBL/GenBank/DDBJ whole genome shotgun (WGS) entry which is preliminary data.</text>
</comment>
<evidence type="ECO:0000313" key="1">
    <source>
        <dbReference type="EMBL" id="KAK3585778.1"/>
    </source>
</evidence>
<accession>A0AAE0VPH2</accession>
<reference evidence="1" key="2">
    <citation type="journal article" date="2021" name="Genome Biol. Evol.">
        <title>Developing a high-quality reference genome for a parasitic bivalve with doubly uniparental inheritance (Bivalvia: Unionida).</title>
        <authorList>
            <person name="Smith C.H."/>
        </authorList>
    </citation>
    <scope>NUCLEOTIDE SEQUENCE</scope>
    <source>
        <strain evidence="1">CHS0354</strain>
        <tissue evidence="1">Mantle</tissue>
    </source>
</reference>
<name>A0AAE0VPH2_9BIVA</name>
<reference evidence="1" key="1">
    <citation type="journal article" date="2021" name="Genome Biol. Evol.">
        <title>A High-Quality Reference Genome for a Parasitic Bivalve with Doubly Uniparental Inheritance (Bivalvia: Unionida).</title>
        <authorList>
            <person name="Smith C.H."/>
        </authorList>
    </citation>
    <scope>NUCLEOTIDE SEQUENCE</scope>
    <source>
        <strain evidence="1">CHS0354</strain>
    </source>
</reference>
<sequence>MMLRLELNDHNMFSRSQGWSKLLFSHNQIFRQFNSTNIFTNMRQVYYYFMTALVCRSLFDVAERSKGCGLGNVQRFSIRLLRLVMSLILANHGLIL</sequence>
<evidence type="ECO:0000313" key="2">
    <source>
        <dbReference type="Proteomes" id="UP001195483"/>
    </source>
</evidence>
<gene>
    <name evidence="1" type="ORF">CHS0354_010547</name>
</gene>
<protein>
    <submittedName>
        <fullName evidence="1">Uncharacterized protein</fullName>
    </submittedName>
</protein>